<protein>
    <submittedName>
        <fullName evidence="3">Uncharacterized protein</fullName>
    </submittedName>
</protein>
<gene>
    <name evidence="3" type="ORF">EDC25_107124</name>
</gene>
<comment type="caution">
    <text evidence="3">The sequence shown here is derived from an EMBL/GenBank/DDBJ whole genome shotgun (WGS) entry which is preliminary data.</text>
</comment>
<dbReference type="RefSeq" id="WP_123521226.1">
    <property type="nucleotide sequence ID" value="NZ_JBHLWF010000032.1"/>
</dbReference>
<evidence type="ECO:0000313" key="3">
    <source>
        <dbReference type="EMBL" id="TCS98927.1"/>
    </source>
</evidence>
<dbReference type="EMBL" id="SMAF01000007">
    <property type="protein sequence ID" value="TCS98927.1"/>
    <property type="molecule type" value="Genomic_DNA"/>
</dbReference>
<dbReference type="Proteomes" id="UP000294599">
    <property type="component" value="Unassembled WGS sequence"/>
</dbReference>
<organism evidence="3 4">
    <name type="scientific">Pseudofulvimonas gallinarii</name>
    <dbReference type="NCBI Taxonomy" id="634155"/>
    <lineage>
        <taxon>Bacteria</taxon>
        <taxon>Pseudomonadati</taxon>
        <taxon>Pseudomonadota</taxon>
        <taxon>Gammaproteobacteria</taxon>
        <taxon>Lysobacterales</taxon>
        <taxon>Rhodanobacteraceae</taxon>
        <taxon>Pseudofulvimonas</taxon>
    </lineage>
</organism>
<evidence type="ECO:0000313" key="4">
    <source>
        <dbReference type="Proteomes" id="UP000294599"/>
    </source>
</evidence>
<dbReference type="OrthoDB" id="6196478at2"/>
<feature type="region of interest" description="Disordered" evidence="1">
    <location>
        <begin position="311"/>
        <end position="333"/>
    </location>
</feature>
<reference evidence="3 4" key="1">
    <citation type="submission" date="2019-03" db="EMBL/GenBank/DDBJ databases">
        <title>Genomic Encyclopedia of Type Strains, Phase IV (KMG-IV): sequencing the most valuable type-strain genomes for metagenomic binning, comparative biology and taxonomic classification.</title>
        <authorList>
            <person name="Goeker M."/>
        </authorList>
    </citation>
    <scope>NUCLEOTIDE SEQUENCE [LARGE SCALE GENOMIC DNA]</scope>
    <source>
        <strain evidence="3 4">DSM 21944</strain>
    </source>
</reference>
<dbReference type="AlphaFoldDB" id="A0A4V2UWB2"/>
<keyword evidence="2" id="KW-0732">Signal</keyword>
<feature type="chain" id="PRO_5030104795" evidence="2">
    <location>
        <begin position="24"/>
        <end position="351"/>
    </location>
</feature>
<feature type="signal peptide" evidence="2">
    <location>
        <begin position="1"/>
        <end position="23"/>
    </location>
</feature>
<name>A0A4V2UWB2_9GAMM</name>
<proteinExistence type="predicted"/>
<accession>A0A4V2UWB2</accession>
<keyword evidence="4" id="KW-1185">Reference proteome</keyword>
<evidence type="ECO:0000256" key="1">
    <source>
        <dbReference type="SAM" id="MobiDB-lite"/>
    </source>
</evidence>
<sequence length="351" mass="37996">MIRLLSSFLLACALALAAPLARAFTPESGWWWNPDEPGYGFAIEIQDDYVFMVVFSYTNGGDATWYAAQGTMENNAVFLNQLYSAENGTCLGCNFSPSTAFATGGDIDVEFLTESTALVTVGGRTIPIQRHNFRLSYGSDASPRTGIWRGEWHATLDFSNIPDARAFPFFGDVLVFDRTYSNSGIAYFDGCRPENSTVGQCSTAALNSHGATGYYSPTDGTYFIVVEDEATTFLVYEVEANLNTFRGYAKRCPRSISDLIGNCLDSNNYYVLPVRGWRSASRAFVDGDDNAPSAQPGDTADSKGAAVGVAPWHSLPLTGPSATPQAKRERADPAATAALMRAAIETLEAQR</sequence>
<evidence type="ECO:0000256" key="2">
    <source>
        <dbReference type="SAM" id="SignalP"/>
    </source>
</evidence>